<keyword evidence="3" id="KW-0536">Nodulation</keyword>
<dbReference type="InterPro" id="IPR017871">
    <property type="entry name" value="ABC_transporter-like_CS"/>
</dbReference>
<evidence type="ECO:0000313" key="8">
    <source>
        <dbReference type="Proteomes" id="UP001228113"/>
    </source>
</evidence>
<dbReference type="InterPro" id="IPR003439">
    <property type="entry name" value="ABC_transporter-like_ATP-bd"/>
</dbReference>
<feature type="domain" description="ABC transporter" evidence="6">
    <location>
        <begin position="4"/>
        <end position="231"/>
    </location>
</feature>
<dbReference type="SMART" id="SM00382">
    <property type="entry name" value="AAA"/>
    <property type="match status" value="1"/>
</dbReference>
<dbReference type="Pfam" id="PF00005">
    <property type="entry name" value="ABC_tran"/>
    <property type="match status" value="1"/>
</dbReference>
<dbReference type="PROSITE" id="PS00211">
    <property type="entry name" value="ABC_TRANSPORTER_1"/>
    <property type="match status" value="1"/>
</dbReference>
<dbReference type="PROSITE" id="PS50893">
    <property type="entry name" value="ABC_TRANSPORTER_2"/>
    <property type="match status" value="1"/>
</dbReference>
<evidence type="ECO:0000256" key="1">
    <source>
        <dbReference type="ARBA" id="ARBA00005417"/>
    </source>
</evidence>
<dbReference type="EMBL" id="AP027081">
    <property type="protein sequence ID" value="BDU76875.1"/>
    <property type="molecule type" value="Genomic_DNA"/>
</dbReference>
<protein>
    <recommendedName>
        <fullName evidence="6">ABC transporter domain-containing protein</fullName>
    </recommendedName>
</protein>
<dbReference type="PANTHER" id="PTHR42711">
    <property type="entry name" value="ABC TRANSPORTER ATP-BINDING PROTEIN"/>
    <property type="match status" value="1"/>
</dbReference>
<gene>
    <name evidence="7" type="ORF">METESE_18330</name>
</gene>
<keyword evidence="2" id="KW-0813">Transport</keyword>
<name>A0AA48GYR4_9BACT</name>
<accession>A0AA48GYR4</accession>
<evidence type="ECO:0000256" key="4">
    <source>
        <dbReference type="ARBA" id="ARBA00022741"/>
    </source>
</evidence>
<dbReference type="SUPFAM" id="SSF52540">
    <property type="entry name" value="P-loop containing nucleoside triphosphate hydrolases"/>
    <property type="match status" value="1"/>
</dbReference>
<evidence type="ECO:0000256" key="5">
    <source>
        <dbReference type="ARBA" id="ARBA00022840"/>
    </source>
</evidence>
<evidence type="ECO:0000313" key="7">
    <source>
        <dbReference type="EMBL" id="BDU76875.1"/>
    </source>
</evidence>
<dbReference type="AlphaFoldDB" id="A0AA48GYR4"/>
<dbReference type="InterPro" id="IPR027417">
    <property type="entry name" value="P-loop_NTPase"/>
</dbReference>
<keyword evidence="4" id="KW-0547">Nucleotide-binding</keyword>
<dbReference type="InterPro" id="IPR050763">
    <property type="entry name" value="ABC_transporter_ATP-binding"/>
</dbReference>
<dbReference type="Proteomes" id="UP001228113">
    <property type="component" value="Chromosome"/>
</dbReference>
<comment type="similarity">
    <text evidence="1">Belongs to the ABC transporter superfamily.</text>
</comment>
<keyword evidence="8" id="KW-1185">Reference proteome</keyword>
<evidence type="ECO:0000256" key="2">
    <source>
        <dbReference type="ARBA" id="ARBA00022448"/>
    </source>
</evidence>
<dbReference type="GO" id="GO:0005524">
    <property type="term" value="F:ATP binding"/>
    <property type="evidence" value="ECO:0007669"/>
    <property type="project" value="UniProtKB-KW"/>
</dbReference>
<sequence length="249" mass="27100">MDAVLVKQVTKAFGPGRQALAGVDLAIREGEIHGLLGPNGAGKTTLIAIMVGLTEADAGSVEIFGLDVRRELPRVQRMVNLVRGFSGVLEKVTARELLIYYALLYGAPLGRVEEVLRRTGLWARRDEEVASFSSGWRQRFFLAKGLINRPRVLFLDEPTVGLDLDAALAVRDLIRDIAREGCTILLTTHYMREAEDLCAGIDLIAGGRIVAGGSPQALKDLVRTPDLPEPTLEDVFLALTRESLEVADA</sequence>
<keyword evidence="5" id="KW-0067">ATP-binding</keyword>
<dbReference type="Gene3D" id="3.40.50.300">
    <property type="entry name" value="P-loop containing nucleotide triphosphate hydrolases"/>
    <property type="match status" value="1"/>
</dbReference>
<evidence type="ECO:0000256" key="3">
    <source>
        <dbReference type="ARBA" id="ARBA00022458"/>
    </source>
</evidence>
<dbReference type="GO" id="GO:0016887">
    <property type="term" value="F:ATP hydrolysis activity"/>
    <property type="evidence" value="ECO:0007669"/>
    <property type="project" value="InterPro"/>
</dbReference>
<proteinExistence type="inferred from homology"/>
<organism evidence="7 8">
    <name type="scientific">Mesoterricola sediminis</name>
    <dbReference type="NCBI Taxonomy" id="2927980"/>
    <lineage>
        <taxon>Bacteria</taxon>
        <taxon>Pseudomonadati</taxon>
        <taxon>Acidobacteriota</taxon>
        <taxon>Holophagae</taxon>
        <taxon>Holophagales</taxon>
        <taxon>Holophagaceae</taxon>
        <taxon>Mesoterricola</taxon>
    </lineage>
</organism>
<dbReference type="RefSeq" id="WP_243332508.1">
    <property type="nucleotide sequence ID" value="NZ_AP027081.1"/>
</dbReference>
<evidence type="ECO:0000259" key="6">
    <source>
        <dbReference type="PROSITE" id="PS50893"/>
    </source>
</evidence>
<reference evidence="7" key="1">
    <citation type="journal article" date="2023" name="Int. J. Syst. Evol. Microbiol.">
        <title>Mesoterricola silvestris gen. nov., sp. nov., Mesoterricola sediminis sp. nov., Geothrix oryzae sp. nov., Geothrix edaphica sp. nov., Geothrix rubra sp. nov., and Geothrix limicola sp. nov., six novel members of Acidobacteriota isolated from soils.</title>
        <authorList>
            <person name="Itoh H."/>
            <person name="Sugisawa Y."/>
            <person name="Mise K."/>
            <person name="Xu Z."/>
            <person name="Kuniyasu M."/>
            <person name="Ushijima N."/>
            <person name="Kawano K."/>
            <person name="Kobayashi E."/>
            <person name="Shiratori Y."/>
            <person name="Masuda Y."/>
            <person name="Senoo K."/>
        </authorList>
    </citation>
    <scope>NUCLEOTIDE SEQUENCE</scope>
    <source>
        <strain evidence="7">W786</strain>
    </source>
</reference>
<dbReference type="PANTHER" id="PTHR42711:SF5">
    <property type="entry name" value="ABC TRANSPORTER ATP-BINDING PROTEIN NATA"/>
    <property type="match status" value="1"/>
</dbReference>
<dbReference type="InterPro" id="IPR003593">
    <property type="entry name" value="AAA+_ATPase"/>
</dbReference>
<dbReference type="KEGG" id="msea:METESE_18330"/>